<evidence type="ECO:0000313" key="3">
    <source>
        <dbReference type="Proteomes" id="UP001314635"/>
    </source>
</evidence>
<evidence type="ECO:0000313" key="2">
    <source>
        <dbReference type="EMBL" id="MBR1140050.1"/>
    </source>
</evidence>
<reference evidence="3" key="1">
    <citation type="journal article" date="2021" name="ISME J.">
        <title>Evolutionary origin and ecological implication of a unique nif island in free-living Bradyrhizobium lineages.</title>
        <authorList>
            <person name="Tao J."/>
        </authorList>
    </citation>
    <scope>NUCLEOTIDE SEQUENCE [LARGE SCALE GENOMIC DNA]</scope>
    <source>
        <strain evidence="3">SZCCT0094</strain>
    </source>
</reference>
<accession>A0ABS5GFW4</accession>
<organism evidence="2 3">
    <name type="scientific">Bradyrhizobium denitrificans</name>
    <dbReference type="NCBI Taxonomy" id="2734912"/>
    <lineage>
        <taxon>Bacteria</taxon>
        <taxon>Pseudomonadati</taxon>
        <taxon>Pseudomonadota</taxon>
        <taxon>Alphaproteobacteria</taxon>
        <taxon>Hyphomicrobiales</taxon>
        <taxon>Nitrobacteraceae</taxon>
        <taxon>Bradyrhizobium</taxon>
    </lineage>
</organism>
<dbReference type="Proteomes" id="UP001314635">
    <property type="component" value="Unassembled WGS sequence"/>
</dbReference>
<evidence type="ECO:0000256" key="1">
    <source>
        <dbReference type="SAM" id="MobiDB-lite"/>
    </source>
</evidence>
<feature type="compositionally biased region" description="Basic and acidic residues" evidence="1">
    <location>
        <begin position="60"/>
        <end position="74"/>
    </location>
</feature>
<feature type="compositionally biased region" description="Acidic residues" evidence="1">
    <location>
        <begin position="75"/>
        <end position="85"/>
    </location>
</feature>
<feature type="region of interest" description="Disordered" evidence="1">
    <location>
        <begin position="60"/>
        <end position="85"/>
    </location>
</feature>
<dbReference type="EMBL" id="JAFCLK010000036">
    <property type="protein sequence ID" value="MBR1140050.1"/>
    <property type="molecule type" value="Genomic_DNA"/>
</dbReference>
<protein>
    <submittedName>
        <fullName evidence="2">Uncharacterized protein</fullName>
    </submittedName>
</protein>
<keyword evidence="3" id="KW-1185">Reference proteome</keyword>
<proteinExistence type="predicted"/>
<sequence>MRRVVVRDILTLATLVAGLGGMLAFTLAAADGSPNLVPVARIDPAGPAYLQLAALHTLPEEPDLRYEPSKRDHEGDDDDEDEPRR</sequence>
<comment type="caution">
    <text evidence="2">The sequence shown here is derived from an EMBL/GenBank/DDBJ whole genome shotgun (WGS) entry which is preliminary data.</text>
</comment>
<gene>
    <name evidence="2" type="ORF">JQ619_30265</name>
</gene>
<name>A0ABS5GFW4_9BRAD</name>